<dbReference type="GO" id="GO:0031992">
    <property type="term" value="F:energy transducer activity"/>
    <property type="evidence" value="ECO:0007669"/>
    <property type="project" value="TreeGrafter"/>
</dbReference>
<keyword evidence="1" id="KW-0732">Signal</keyword>
<name>A0AA39CSW8_9EURO</name>
<dbReference type="GO" id="GO:0098797">
    <property type="term" value="C:plasma membrane protein complex"/>
    <property type="evidence" value="ECO:0007669"/>
    <property type="project" value="TreeGrafter"/>
</dbReference>
<gene>
    <name evidence="3" type="ORF">H2204_012489</name>
</gene>
<dbReference type="InterPro" id="IPR037682">
    <property type="entry name" value="TonB_C"/>
</dbReference>
<dbReference type="InterPro" id="IPR051045">
    <property type="entry name" value="TonB-dependent_transducer"/>
</dbReference>
<dbReference type="Pfam" id="PF03544">
    <property type="entry name" value="TonB_C"/>
    <property type="match status" value="1"/>
</dbReference>
<comment type="caution">
    <text evidence="3">The sequence shown here is derived from an EMBL/GenBank/DDBJ whole genome shotgun (WGS) entry which is preliminary data.</text>
</comment>
<dbReference type="PANTHER" id="PTHR33446:SF2">
    <property type="entry name" value="PROTEIN TONB"/>
    <property type="match status" value="1"/>
</dbReference>
<sequence length="597" mass="64537">MRSPLLLAFALAIGTAGSLPSTDAAAQSTRAVRATAEASMVLTGNIDVAADGAVSGLVLDQRASIAPAIAAFVDGTIRKWQFEPTLVDGRPVAKHAPLRVRLLGRPGADGNTEVRMTSVDFSEYDDKATDAVTAEQMRPPRYPEAAFRVGAQGEVMLLVKVERDGAVADVVAEQVNMGVVAPEHVMQKMRDMLAKASISEARKWTFTPPTSGEDKGLAFWTVRVPVTFALSEKGSRQPPSPYGRWQAYIPGPRHQAPWRTTDDAAQVGSDLLPAGGVYMVDSATRGLRCIGPGVRLHRFHAQGVAVMRSSLFLALTLAVGGGAALVDTAAAQTAREVRRQAEASMTLSGVIDIGREGQVEGFQLDRREKVDAGIAGFVENTVQGWRFEPVRVDGKPVQARTAVRLRLMADNPDEGSMRVRLVDANFSKAGGEREVSTDKVTSERLRAPEYPPQALTMQGEGTVMLMVKVGRDGTVADVIAEQTNLTVVGTARVMSQLRDILAKASVRNAKRWTFTPPTTGEAKDREFWTVRVPVRFAFEDSRERYGRWAAYIPGPRQRAPWKTGEETRVAGTDLLPEGGVYMVGRAQEGPRLLTPLG</sequence>
<dbReference type="GO" id="GO:0055085">
    <property type="term" value="P:transmembrane transport"/>
    <property type="evidence" value="ECO:0007669"/>
    <property type="project" value="InterPro"/>
</dbReference>
<protein>
    <recommendedName>
        <fullName evidence="2">TonB C-terminal domain-containing protein</fullName>
    </recommendedName>
</protein>
<accession>A0AA39CSW8</accession>
<feature type="signal peptide" evidence="1">
    <location>
        <begin position="1"/>
        <end position="18"/>
    </location>
</feature>
<dbReference type="SUPFAM" id="SSF74653">
    <property type="entry name" value="TolA/TonB C-terminal domain"/>
    <property type="match status" value="2"/>
</dbReference>
<evidence type="ECO:0000256" key="1">
    <source>
        <dbReference type="SAM" id="SignalP"/>
    </source>
</evidence>
<dbReference type="PANTHER" id="PTHR33446">
    <property type="entry name" value="PROTEIN TONB-RELATED"/>
    <property type="match status" value="1"/>
</dbReference>
<dbReference type="Gene3D" id="3.30.1150.10">
    <property type="match status" value="2"/>
</dbReference>
<reference evidence="3" key="1">
    <citation type="submission" date="2022-10" db="EMBL/GenBank/DDBJ databases">
        <title>Culturing micro-colonial fungi from biological soil crusts in the Mojave desert and describing Neophaeococcomyces mojavensis, and introducing the new genera and species Taxawa tesnikishii.</title>
        <authorList>
            <person name="Kurbessoian T."/>
            <person name="Stajich J.E."/>
        </authorList>
    </citation>
    <scope>NUCLEOTIDE SEQUENCE</scope>
    <source>
        <strain evidence="3">TK_35</strain>
    </source>
</reference>
<dbReference type="PROSITE" id="PS52015">
    <property type="entry name" value="TONB_CTD"/>
    <property type="match status" value="1"/>
</dbReference>
<feature type="chain" id="PRO_5041363427" description="TonB C-terminal domain-containing protein" evidence="1">
    <location>
        <begin position="19"/>
        <end position="597"/>
    </location>
</feature>
<dbReference type="AlphaFoldDB" id="A0AA39CSW8"/>
<evidence type="ECO:0000259" key="2">
    <source>
        <dbReference type="PROSITE" id="PS52015"/>
    </source>
</evidence>
<organism evidence="3">
    <name type="scientific">Knufia peltigerae</name>
    <dbReference type="NCBI Taxonomy" id="1002370"/>
    <lineage>
        <taxon>Eukaryota</taxon>
        <taxon>Fungi</taxon>
        <taxon>Dikarya</taxon>
        <taxon>Ascomycota</taxon>
        <taxon>Pezizomycotina</taxon>
        <taxon>Eurotiomycetes</taxon>
        <taxon>Chaetothyriomycetidae</taxon>
        <taxon>Chaetothyriales</taxon>
        <taxon>Trichomeriaceae</taxon>
        <taxon>Knufia</taxon>
    </lineage>
</organism>
<feature type="domain" description="TonB C-terminal" evidence="2">
    <location>
        <begin position="127"/>
        <end position="237"/>
    </location>
</feature>
<evidence type="ECO:0000313" key="3">
    <source>
        <dbReference type="EMBL" id="KAJ9619728.1"/>
    </source>
</evidence>
<dbReference type="EMBL" id="JAPDRN010000129">
    <property type="protein sequence ID" value="KAJ9619728.1"/>
    <property type="molecule type" value="Genomic_DNA"/>
</dbReference>
<proteinExistence type="predicted"/>